<dbReference type="InterPro" id="IPR037121">
    <property type="entry name" value="Ribosomal_bL25_C"/>
</dbReference>
<comment type="caution">
    <text evidence="2">The sequence shown here is derived from an EMBL/GenBank/DDBJ whole genome shotgun (WGS) entry which is preliminary data.</text>
</comment>
<dbReference type="InterPro" id="IPR011035">
    <property type="entry name" value="Ribosomal_bL25/Gln-tRNA_synth"/>
</dbReference>
<dbReference type="InterPro" id="IPR020930">
    <property type="entry name" value="Ribosomal_uL5_bac-type"/>
</dbReference>
<organism evidence="2 3">
    <name type="scientific">Rehmannia glutinosa</name>
    <name type="common">Chinese foxglove</name>
    <dbReference type="NCBI Taxonomy" id="99300"/>
    <lineage>
        <taxon>Eukaryota</taxon>
        <taxon>Viridiplantae</taxon>
        <taxon>Streptophyta</taxon>
        <taxon>Embryophyta</taxon>
        <taxon>Tracheophyta</taxon>
        <taxon>Spermatophyta</taxon>
        <taxon>Magnoliopsida</taxon>
        <taxon>eudicotyledons</taxon>
        <taxon>Gunneridae</taxon>
        <taxon>Pentapetalae</taxon>
        <taxon>asterids</taxon>
        <taxon>lamiids</taxon>
        <taxon>Lamiales</taxon>
        <taxon>Orobanchaceae</taxon>
        <taxon>Rehmannieae</taxon>
        <taxon>Rehmannia</taxon>
    </lineage>
</organism>
<evidence type="ECO:0000259" key="1">
    <source>
        <dbReference type="Pfam" id="PF14693"/>
    </source>
</evidence>
<dbReference type="Proteomes" id="UP001318860">
    <property type="component" value="Unassembled WGS sequence"/>
</dbReference>
<dbReference type="InterPro" id="IPR020057">
    <property type="entry name" value="Ribosomal_bL25_b-dom"/>
</dbReference>
<proteinExistence type="predicted"/>
<protein>
    <recommendedName>
        <fullName evidence="1">Large ribosomal subunit protein bL25 beta domain-containing protein</fullName>
    </recommendedName>
</protein>
<dbReference type="Pfam" id="PF14693">
    <property type="entry name" value="Ribosomal_TL5_C"/>
    <property type="match status" value="1"/>
</dbReference>
<dbReference type="PANTHER" id="PTHR33284:SF2">
    <property type="entry name" value="RIBOSOMAL PROTEIN L25_GLN-TRNA SYNTHETASE, ANTI-CODON-BINDING DOMAIN-CONTAINING PROTEIN"/>
    <property type="match status" value="1"/>
</dbReference>
<feature type="domain" description="Large ribosomal subunit protein bL25 beta" evidence="1">
    <location>
        <begin position="151"/>
        <end position="233"/>
    </location>
</feature>
<name>A0ABR0XNK3_REHGL</name>
<dbReference type="EMBL" id="JABTTQ020000003">
    <property type="protein sequence ID" value="KAK6160755.1"/>
    <property type="molecule type" value="Genomic_DNA"/>
</dbReference>
<reference evidence="2 3" key="1">
    <citation type="journal article" date="2021" name="Comput. Struct. Biotechnol. J.">
        <title>De novo genome assembly of the potent medicinal plant Rehmannia glutinosa using nanopore technology.</title>
        <authorList>
            <person name="Ma L."/>
            <person name="Dong C."/>
            <person name="Song C."/>
            <person name="Wang X."/>
            <person name="Zheng X."/>
            <person name="Niu Y."/>
            <person name="Chen S."/>
            <person name="Feng W."/>
        </authorList>
    </citation>
    <scope>NUCLEOTIDE SEQUENCE [LARGE SCALE GENOMIC DNA]</scope>
    <source>
        <strain evidence="2">DH-2019</strain>
    </source>
</reference>
<dbReference type="PANTHER" id="PTHR33284">
    <property type="entry name" value="RIBOSOMAL PROTEIN L25/GLN-TRNA SYNTHETASE, ANTI-CODON-BINDING DOMAIN-CONTAINING PROTEIN"/>
    <property type="match status" value="1"/>
</dbReference>
<evidence type="ECO:0000313" key="3">
    <source>
        <dbReference type="Proteomes" id="UP001318860"/>
    </source>
</evidence>
<dbReference type="Gene3D" id="2.170.120.20">
    <property type="entry name" value="Ribosomal protein L25, beta domain"/>
    <property type="match status" value="1"/>
</dbReference>
<keyword evidence="3" id="KW-1185">Reference proteome</keyword>
<gene>
    <name evidence="2" type="ORF">DH2020_004136</name>
</gene>
<accession>A0ABR0XNK3</accession>
<dbReference type="SUPFAM" id="SSF50715">
    <property type="entry name" value="Ribosomal protein L25-like"/>
    <property type="match status" value="1"/>
</dbReference>
<sequence length="243" mass="26904">MSRWWRAAAGVLKTAAETPVRRSYHTIQAVPREISGHRIAVRERAQGRIPAVVFSQSYVQTDPNDPTSVAASSSVSRKQLLTTERKQIKAILKDINLPFFCSTTFPLQIRAGSGSSTILETKKVLPIKIHTNEDGDIMNLVFVWAEDGTELKVDVPIVYKGEDVCPGLKKGGCLRKIRTSLRYMSLAEHIPAKIEVDVSKLDIGDGVSMHDVVVHPSLKLLSKNETLPICKIMPTYVENVKST</sequence>
<evidence type="ECO:0000313" key="2">
    <source>
        <dbReference type="EMBL" id="KAK6160755.1"/>
    </source>
</evidence>